<dbReference type="Proteomes" id="UP000037594">
    <property type="component" value="Unassembled WGS sequence"/>
</dbReference>
<dbReference type="PROSITE" id="PS00836">
    <property type="entry name" value="ALADH_PNT_1"/>
    <property type="match status" value="1"/>
</dbReference>
<reference evidence="3 4" key="1">
    <citation type="submission" date="2015-06" db="EMBL/GenBank/DDBJ databases">
        <title>Genome sequence of Mycobacterium conceptionense strain MLE.</title>
        <authorList>
            <person name="Greninger A.L."/>
            <person name="Cunningham G."/>
            <person name="Chiu C.Y."/>
            <person name="Miller S."/>
        </authorList>
    </citation>
    <scope>NUCLEOTIDE SEQUENCE [LARGE SCALE GENOMIC DNA]</scope>
    <source>
        <strain evidence="3 4">MLE</strain>
    </source>
</reference>
<name>A0A0J8TWA9_9MYCO</name>
<comment type="caution">
    <text evidence="3">The sequence shown here is derived from an EMBL/GenBank/DDBJ whole genome shotgun (WGS) entry which is preliminary data.</text>
</comment>
<dbReference type="Gene3D" id="3.40.50.720">
    <property type="entry name" value="NAD(P)-binding Rossmann-like Domain"/>
    <property type="match status" value="1"/>
</dbReference>
<evidence type="ECO:0000313" key="4">
    <source>
        <dbReference type="Proteomes" id="UP000037594"/>
    </source>
</evidence>
<dbReference type="Pfam" id="PF05222">
    <property type="entry name" value="AlaDh_PNT_N"/>
    <property type="match status" value="1"/>
</dbReference>
<sequence>MRIGIPREIKNNEYRVAITPAGVAELTRRGHEVIIQAGAGEGSAITDNDF</sequence>
<evidence type="ECO:0000313" key="3">
    <source>
        <dbReference type="EMBL" id="KMV13688.1"/>
    </source>
</evidence>
<feature type="non-terminal residue" evidence="3">
    <location>
        <position position="50"/>
    </location>
</feature>
<protein>
    <submittedName>
        <fullName evidence="3">Alanine dehydrogenase</fullName>
    </submittedName>
</protein>
<dbReference type="GO" id="GO:0000286">
    <property type="term" value="F:alanine dehydrogenase activity"/>
    <property type="evidence" value="ECO:0007669"/>
    <property type="project" value="TreeGrafter"/>
</dbReference>
<dbReference type="SUPFAM" id="SSF52283">
    <property type="entry name" value="Formate/glycerate dehydrogenase catalytic domain-like"/>
    <property type="match status" value="1"/>
</dbReference>
<dbReference type="GO" id="GO:0006524">
    <property type="term" value="P:alanine catabolic process"/>
    <property type="evidence" value="ECO:0007669"/>
    <property type="project" value="TreeGrafter"/>
</dbReference>
<accession>A0A0J8TWA9</accession>
<dbReference type="AlphaFoldDB" id="A0A0J8TWA9"/>
<feature type="domain" description="Alanine dehydrogenase/pyridine nucleotide transhydrogenase N-terminal" evidence="2">
    <location>
        <begin position="4"/>
        <end position="50"/>
    </location>
</feature>
<evidence type="ECO:0000259" key="2">
    <source>
        <dbReference type="Pfam" id="PF05222"/>
    </source>
</evidence>
<keyword evidence="1" id="KW-0520">NAD</keyword>
<organism evidence="3 4">
    <name type="scientific">Mycolicibacterium conceptionense</name>
    <dbReference type="NCBI Taxonomy" id="451644"/>
    <lineage>
        <taxon>Bacteria</taxon>
        <taxon>Bacillati</taxon>
        <taxon>Actinomycetota</taxon>
        <taxon>Actinomycetes</taxon>
        <taxon>Mycobacteriales</taxon>
        <taxon>Mycobacteriaceae</taxon>
        <taxon>Mycolicibacterium</taxon>
    </lineage>
</organism>
<gene>
    <name evidence="3" type="ORF">ACT17_34025</name>
</gene>
<dbReference type="InterPro" id="IPR007886">
    <property type="entry name" value="AlaDH/PNT_N"/>
</dbReference>
<dbReference type="EMBL" id="LFOD01000080">
    <property type="protein sequence ID" value="KMV13688.1"/>
    <property type="molecule type" value="Genomic_DNA"/>
</dbReference>
<dbReference type="PANTHER" id="PTHR42795">
    <property type="entry name" value="ALANINE DEHYDROGENASE"/>
    <property type="match status" value="1"/>
</dbReference>
<dbReference type="PANTHER" id="PTHR42795:SF1">
    <property type="entry name" value="ALANINE DEHYDROGENASE"/>
    <property type="match status" value="1"/>
</dbReference>
<dbReference type="InterPro" id="IPR008142">
    <property type="entry name" value="AlaDH/PNT_CS1"/>
</dbReference>
<evidence type="ECO:0000256" key="1">
    <source>
        <dbReference type="ARBA" id="ARBA00023027"/>
    </source>
</evidence>
<dbReference type="GO" id="GO:0005886">
    <property type="term" value="C:plasma membrane"/>
    <property type="evidence" value="ECO:0007669"/>
    <property type="project" value="TreeGrafter"/>
</dbReference>
<proteinExistence type="predicted"/>